<dbReference type="EMBL" id="CP006880">
    <property type="protein sequence ID" value="AJD45287.1"/>
    <property type="molecule type" value="Genomic_DNA"/>
</dbReference>
<reference evidence="2 3" key="1">
    <citation type="submission" date="2013-11" db="EMBL/GenBank/DDBJ databases">
        <title>Complete genome sequence of Rhizobium gallicum bv. gallicum R602.</title>
        <authorList>
            <person name="Bustos P."/>
            <person name="Santamaria R.I."/>
            <person name="Lozano L."/>
            <person name="Acosta J.L."/>
            <person name="Ormeno-Orrillo E."/>
            <person name="Rogel M.A."/>
            <person name="Romero D."/>
            <person name="Cevallos M.A."/>
            <person name="Martinez-Romero E."/>
            <person name="Gonzalez V."/>
        </authorList>
    </citation>
    <scope>NUCLEOTIDE SEQUENCE [LARGE SCALE GENOMIC DNA]</scope>
    <source>
        <strain evidence="2 3">R602</strain>
        <plasmid evidence="2 3">pRgalR602c</plasmid>
    </source>
</reference>
<dbReference type="RefSeq" id="WP_040115536.1">
    <property type="nucleotide sequence ID" value="NZ_CP006880.1"/>
</dbReference>
<gene>
    <name evidence="2" type="ORF">RGR602_PC01259</name>
</gene>
<dbReference type="SUPFAM" id="SSF51695">
    <property type="entry name" value="PLC-like phosphodiesterases"/>
    <property type="match status" value="1"/>
</dbReference>
<dbReference type="EC" id="3.1.4.46" evidence="2"/>
<dbReference type="Proteomes" id="UP000031368">
    <property type="component" value="Plasmid pRgalR602c"/>
</dbReference>
<dbReference type="CDD" id="cd08556">
    <property type="entry name" value="GDPD"/>
    <property type="match status" value="1"/>
</dbReference>
<proteinExistence type="predicted"/>
<keyword evidence="2" id="KW-0378">Hydrolase</keyword>
<evidence type="ECO:0000259" key="1">
    <source>
        <dbReference type="PROSITE" id="PS51704"/>
    </source>
</evidence>
<dbReference type="GO" id="GO:0006629">
    <property type="term" value="P:lipid metabolic process"/>
    <property type="evidence" value="ECO:0007669"/>
    <property type="project" value="InterPro"/>
</dbReference>
<evidence type="ECO:0000313" key="2">
    <source>
        <dbReference type="EMBL" id="AJD45287.1"/>
    </source>
</evidence>
<organism evidence="2 3">
    <name type="scientific">Rhizobium gallicum bv. gallicum R602sp</name>
    <dbReference type="NCBI Taxonomy" id="1041138"/>
    <lineage>
        <taxon>Bacteria</taxon>
        <taxon>Pseudomonadati</taxon>
        <taxon>Pseudomonadota</taxon>
        <taxon>Alphaproteobacteria</taxon>
        <taxon>Hyphomicrobiales</taxon>
        <taxon>Rhizobiaceae</taxon>
        <taxon>Rhizobium/Agrobacterium group</taxon>
        <taxon>Rhizobium</taxon>
    </lineage>
</organism>
<dbReference type="PANTHER" id="PTHR46211:SF14">
    <property type="entry name" value="GLYCEROPHOSPHODIESTER PHOSPHODIESTERASE"/>
    <property type="match status" value="1"/>
</dbReference>
<feature type="domain" description="GP-PDE" evidence="1">
    <location>
        <begin position="22"/>
        <end position="249"/>
    </location>
</feature>
<dbReference type="Pfam" id="PF03009">
    <property type="entry name" value="GDPD"/>
    <property type="match status" value="1"/>
</dbReference>
<keyword evidence="3" id="KW-1185">Reference proteome</keyword>
<dbReference type="InterPro" id="IPR030395">
    <property type="entry name" value="GP_PDE_dom"/>
</dbReference>
<dbReference type="HOGENOM" id="CLU_030006_3_3_5"/>
<dbReference type="GO" id="GO:0008889">
    <property type="term" value="F:glycerophosphodiester phosphodiesterase activity"/>
    <property type="evidence" value="ECO:0007669"/>
    <property type="project" value="UniProtKB-EC"/>
</dbReference>
<accession>A0A0B4XFN1</accession>
<protein>
    <submittedName>
        <fullName evidence="2">Glycerophosphoryl diester phosphodiesterase protein</fullName>
        <ecNumber evidence="2">3.1.4.46</ecNumber>
    </submittedName>
</protein>
<dbReference type="Gene3D" id="3.20.20.190">
    <property type="entry name" value="Phosphatidylinositol (PI) phosphodiesterase"/>
    <property type="match status" value="1"/>
</dbReference>
<dbReference type="PANTHER" id="PTHR46211">
    <property type="entry name" value="GLYCEROPHOSPHORYL DIESTER PHOSPHODIESTERASE"/>
    <property type="match status" value="1"/>
</dbReference>
<sequence length="259" mass="28624">MQRDFSAFFERYGWPAGRGRLPLCIGHRGASGYARENTLAAFRLAADLGAEMWELDTQLTKDGVVVVSHDDHLERVYGVGKRISKMMATELAALDGVDVPTFEAVADLARETGTGLYVELKAPGSGLACWQQLLEKGQRFACLGSFDTAQVRALRQAGCDYPLSVLVRVGDNPHVIGDEADADILHLCWERAGERPQDLVTPALMERAFARGREIVLWHEERRPILDEIMKLPVLGICTDQPDMMRNVPGGESKFGRQG</sequence>
<dbReference type="AlphaFoldDB" id="A0A0B4XFN1"/>
<evidence type="ECO:0000313" key="3">
    <source>
        <dbReference type="Proteomes" id="UP000031368"/>
    </source>
</evidence>
<dbReference type="InterPro" id="IPR017946">
    <property type="entry name" value="PLC-like_Pdiesterase_TIM-brl"/>
</dbReference>
<geneLocation type="plasmid" evidence="2 3">
    <name>pRgalR602c</name>
</geneLocation>
<dbReference type="PROSITE" id="PS51704">
    <property type="entry name" value="GP_PDE"/>
    <property type="match status" value="1"/>
</dbReference>
<keyword evidence="2" id="KW-0614">Plasmid</keyword>
<dbReference type="KEGG" id="rga:RGR602_PC01259"/>
<name>A0A0B4XFN1_9HYPH</name>